<keyword evidence="6" id="KW-0055">Arginine biosynthesis</keyword>
<feature type="site" description="Cleavage; by autolysis" evidence="6">
    <location>
        <begin position="178"/>
        <end position="179"/>
    </location>
</feature>
<name>A0ABT3N780_9BACT</name>
<dbReference type="PANTHER" id="PTHR23100:SF0">
    <property type="entry name" value="ARGININE BIOSYNTHESIS BIFUNCTIONAL PROTEIN ARGJ, MITOCHONDRIAL"/>
    <property type="match status" value="1"/>
</dbReference>
<keyword evidence="6" id="KW-0963">Cytoplasm</keyword>
<keyword evidence="6" id="KW-0028">Amino-acid biosynthesis</keyword>
<dbReference type="CDD" id="cd02152">
    <property type="entry name" value="OAT"/>
    <property type="match status" value="1"/>
</dbReference>
<comment type="pathway">
    <text evidence="6">Amino-acid biosynthesis; L-arginine biosynthesis; N(2)-acetyl-L-ornithine from L-glutamate: step 1/4.</text>
</comment>
<dbReference type="InterPro" id="IPR042195">
    <property type="entry name" value="ArgJ_beta_C"/>
</dbReference>
<feature type="binding site" evidence="6">
    <location>
        <position position="385"/>
    </location>
    <ligand>
        <name>substrate</name>
    </ligand>
</feature>
<comment type="similarity">
    <text evidence="1 6">Belongs to the ArgJ family.</text>
</comment>
<comment type="subunit">
    <text evidence="2 6">Heterotetramer of two alpha and two beta chains.</text>
</comment>
<keyword evidence="6" id="KW-0511">Multifunctional enzyme</keyword>
<evidence type="ECO:0000256" key="2">
    <source>
        <dbReference type="ARBA" id="ARBA00011475"/>
    </source>
</evidence>
<organism evidence="7 8">
    <name type="scientific">Desulfobotulus pelophilus</name>
    <dbReference type="NCBI Taxonomy" id="2823377"/>
    <lineage>
        <taxon>Bacteria</taxon>
        <taxon>Pseudomonadati</taxon>
        <taxon>Thermodesulfobacteriota</taxon>
        <taxon>Desulfobacteria</taxon>
        <taxon>Desulfobacterales</taxon>
        <taxon>Desulfobacteraceae</taxon>
        <taxon>Desulfobotulus</taxon>
    </lineage>
</organism>
<dbReference type="GO" id="GO:0004358">
    <property type="term" value="F:L-glutamate N-acetyltransferase activity, acting on acetyl-L-ornithine as donor"/>
    <property type="evidence" value="ECO:0007669"/>
    <property type="project" value="UniProtKB-EC"/>
</dbReference>
<dbReference type="EC" id="2.3.1.1" evidence="6"/>
<evidence type="ECO:0000313" key="8">
    <source>
        <dbReference type="Proteomes" id="UP001209681"/>
    </source>
</evidence>
<evidence type="ECO:0000256" key="1">
    <source>
        <dbReference type="ARBA" id="ARBA00006774"/>
    </source>
</evidence>
<dbReference type="Proteomes" id="UP001209681">
    <property type="component" value="Unassembled WGS sequence"/>
</dbReference>
<comment type="subcellular location">
    <subcellularLocation>
        <location evidence="6">Cytoplasm</location>
    </subcellularLocation>
</comment>
<comment type="caution">
    <text evidence="7">The sequence shown here is derived from an EMBL/GenBank/DDBJ whole genome shotgun (WGS) entry which is preliminary data.</text>
</comment>
<gene>
    <name evidence="6 7" type="primary">argJ</name>
    <name evidence="7" type="ORF">OOT00_04850</name>
</gene>
<feature type="chain" id="PRO_5044928005" description="Arginine biosynthesis bifunctional protein ArgJ beta chain" evidence="6">
    <location>
        <begin position="179"/>
        <end position="390"/>
    </location>
</feature>
<dbReference type="EMBL" id="JAPFPW010000004">
    <property type="protein sequence ID" value="MCW7753313.1"/>
    <property type="molecule type" value="Genomic_DNA"/>
</dbReference>
<feature type="site" description="Involved in the stabilization of negative charge on the oxyanion by the formation of the oxyanion hole" evidence="6">
    <location>
        <position position="106"/>
    </location>
</feature>
<accession>A0ABT3N780</accession>
<feature type="active site" description="Nucleophile" evidence="6">
    <location>
        <position position="179"/>
    </location>
</feature>
<keyword evidence="3 6" id="KW-0808">Transferase</keyword>
<feature type="binding site" evidence="6">
    <location>
        <position position="179"/>
    </location>
    <ligand>
        <name>substrate</name>
    </ligand>
</feature>
<dbReference type="NCBIfam" id="NF003802">
    <property type="entry name" value="PRK05388.1"/>
    <property type="match status" value="1"/>
</dbReference>
<dbReference type="PANTHER" id="PTHR23100">
    <property type="entry name" value="ARGININE BIOSYNTHESIS BIFUNCTIONAL PROTEIN ARGJ"/>
    <property type="match status" value="1"/>
</dbReference>
<proteinExistence type="inferred from homology"/>
<comment type="catalytic activity">
    <reaction evidence="6">
        <text>N(2)-acetyl-L-ornithine + L-glutamate = N-acetyl-L-glutamate + L-ornithine</text>
        <dbReference type="Rhea" id="RHEA:15349"/>
        <dbReference type="ChEBI" id="CHEBI:29985"/>
        <dbReference type="ChEBI" id="CHEBI:44337"/>
        <dbReference type="ChEBI" id="CHEBI:46911"/>
        <dbReference type="ChEBI" id="CHEBI:57805"/>
        <dbReference type="EC" id="2.3.1.35"/>
    </reaction>
</comment>
<evidence type="ECO:0000256" key="5">
    <source>
        <dbReference type="ARBA" id="ARBA00023315"/>
    </source>
</evidence>
<keyword evidence="5 6" id="KW-0012">Acyltransferase</keyword>
<dbReference type="SUPFAM" id="SSF56266">
    <property type="entry name" value="DmpA/ArgJ-like"/>
    <property type="match status" value="1"/>
</dbReference>
<dbReference type="HAMAP" id="MF_01106">
    <property type="entry name" value="ArgJ"/>
    <property type="match status" value="1"/>
</dbReference>
<feature type="binding site" evidence="6">
    <location>
        <position position="262"/>
    </location>
    <ligand>
        <name>substrate</name>
    </ligand>
</feature>
<dbReference type="NCBIfam" id="TIGR00120">
    <property type="entry name" value="ArgJ"/>
    <property type="match status" value="1"/>
</dbReference>
<evidence type="ECO:0000256" key="4">
    <source>
        <dbReference type="ARBA" id="ARBA00022813"/>
    </source>
</evidence>
<evidence type="ECO:0000256" key="3">
    <source>
        <dbReference type="ARBA" id="ARBA00022679"/>
    </source>
</evidence>
<evidence type="ECO:0000313" key="7">
    <source>
        <dbReference type="EMBL" id="MCW7753313.1"/>
    </source>
</evidence>
<reference evidence="7 8" key="1">
    <citation type="submission" date="2022-11" db="EMBL/GenBank/DDBJ databases">
        <title>Desulfobotulus tamanensis H1 sp. nov. - anaerobic, alkaliphilic, sulphate reducing bacterium isolated from terrestrial mud volcano.</title>
        <authorList>
            <person name="Frolova A."/>
            <person name="Merkel A.Y."/>
            <person name="Slobodkin A.I."/>
        </authorList>
    </citation>
    <scope>NUCLEOTIDE SEQUENCE [LARGE SCALE GENOMIC DNA]</scope>
    <source>
        <strain evidence="7 8">H1</strain>
    </source>
</reference>
<comment type="function">
    <text evidence="6">Catalyzes two activities which are involved in the cyclic version of arginine biosynthesis: the synthesis of N-acetylglutamate from glutamate and acetyl-CoA as the acetyl donor, and of ornithine by transacetylation between N(2)-acetylornithine and glutamate.</text>
</comment>
<dbReference type="Gene3D" id="3.10.20.340">
    <property type="entry name" value="ArgJ beta chain, C-terminal domain"/>
    <property type="match status" value="1"/>
</dbReference>
<feature type="binding site" evidence="6">
    <location>
        <position position="390"/>
    </location>
    <ligand>
        <name>substrate</name>
    </ligand>
</feature>
<keyword evidence="4 6" id="KW-0068">Autocatalytic cleavage</keyword>
<feature type="chain" id="PRO_5044928006" description="Arginine biosynthesis bifunctional protein ArgJ alpha chain" evidence="6">
    <location>
        <begin position="1"/>
        <end position="178"/>
    </location>
</feature>
<feature type="binding site" evidence="6">
    <location>
        <position position="142"/>
    </location>
    <ligand>
        <name>substrate</name>
    </ligand>
</feature>
<feature type="site" description="Involved in the stabilization of negative charge on the oxyanion by the formation of the oxyanion hole" evidence="6">
    <location>
        <position position="105"/>
    </location>
</feature>
<protein>
    <recommendedName>
        <fullName evidence="6">Arginine biosynthesis bifunctional protein ArgJ</fullName>
    </recommendedName>
    <domain>
        <recommendedName>
            <fullName evidence="6">Glutamate N-acetyltransferase</fullName>
            <ecNumber evidence="6">2.3.1.35</ecNumber>
        </recommendedName>
        <alternativeName>
            <fullName evidence="6">Ornithine acetyltransferase</fullName>
            <shortName evidence="6">OATase</shortName>
        </alternativeName>
        <alternativeName>
            <fullName evidence="6">Ornithine transacetylase</fullName>
        </alternativeName>
    </domain>
    <domain>
        <recommendedName>
            <fullName evidence="6">Amino-acid acetyltransferase</fullName>
            <ecNumber evidence="6">2.3.1.1</ecNumber>
        </recommendedName>
        <alternativeName>
            <fullName evidence="6">N-acetylglutamate synthase</fullName>
            <shortName evidence="6">AGSase</shortName>
        </alternativeName>
    </domain>
    <component>
        <recommendedName>
            <fullName evidence="6">Arginine biosynthesis bifunctional protein ArgJ alpha chain</fullName>
        </recommendedName>
    </component>
    <component>
        <recommendedName>
            <fullName evidence="6">Arginine biosynthesis bifunctional protein ArgJ beta chain</fullName>
        </recommendedName>
    </component>
</protein>
<feature type="binding site" evidence="6">
    <location>
        <position position="168"/>
    </location>
    <ligand>
        <name>substrate</name>
    </ligand>
</feature>
<evidence type="ECO:0000256" key="6">
    <source>
        <dbReference type="HAMAP-Rule" id="MF_01106"/>
    </source>
</evidence>
<keyword evidence="8" id="KW-1185">Reference proteome</keyword>
<dbReference type="Gene3D" id="3.60.70.12">
    <property type="entry name" value="L-amino peptidase D-ALA esterase/amidase"/>
    <property type="match status" value="1"/>
</dbReference>
<dbReference type="Pfam" id="PF01960">
    <property type="entry name" value="ArgJ"/>
    <property type="match status" value="1"/>
</dbReference>
<dbReference type="InterPro" id="IPR016117">
    <property type="entry name" value="ArgJ-like_dom_sf"/>
</dbReference>
<sequence length="390" mass="41301">MYCKGFRAGAVCAGIKHKDRPDLAMLACDHPAAAAAVFTRNQVTAAPVRISRDHIRSGRCQALIVNSGNANCATGRQGMENAKAMAEAAAFALGTDPELIQVASTGVIGQQLPMDRILPAVPKLASSLRNDGLEDLAHAIMTTDLVRKTASQTLILPSGEVTVCGVAKGSGMICPDMATMLSFIMTDADLNPAALSRLLTEAVNRSFNRITVDGDTSTNDTVLLMASGASGVRIRENDEKLFADALNQICMDLATQVVLDGEGATKLVRIEVTGAATSEDALKAAETVANSPLVKTALFGEDANWGRLAMAVGRSGAKLDPDRITLSFDNALLVKDGIWLGPEAEAKASSVMKQKKFTILIDLGVGEGQDFMLTCDFSYDYVRINADYRS</sequence>
<dbReference type="InterPro" id="IPR002813">
    <property type="entry name" value="Arg_biosynth_ArgJ"/>
</dbReference>
<comment type="pathway">
    <text evidence="6">Amino-acid biosynthesis; L-arginine biosynthesis; L-ornithine and N-acetyl-L-glutamate from L-glutamate and N(2)-acetyl-L-ornithine (cyclic): step 1/1.</text>
</comment>
<comment type="catalytic activity">
    <reaction evidence="6">
        <text>L-glutamate + acetyl-CoA = N-acetyl-L-glutamate + CoA + H(+)</text>
        <dbReference type="Rhea" id="RHEA:24292"/>
        <dbReference type="ChEBI" id="CHEBI:15378"/>
        <dbReference type="ChEBI" id="CHEBI:29985"/>
        <dbReference type="ChEBI" id="CHEBI:44337"/>
        <dbReference type="ChEBI" id="CHEBI:57287"/>
        <dbReference type="ChEBI" id="CHEBI:57288"/>
        <dbReference type="EC" id="2.3.1.1"/>
    </reaction>
</comment>
<dbReference type="EC" id="2.3.1.35" evidence="6"/>